<keyword evidence="2" id="KW-1185">Reference proteome</keyword>
<dbReference type="Proteomes" id="UP000805614">
    <property type="component" value="Unassembled WGS sequence"/>
</dbReference>
<sequence length="142" mass="14801">MPTPDLCKAISPKTVTAAMHGRSTACATSGDASGFVARFTGTARLHGRRAPAELTVSYAPRRDARTGADRWATVGRPTGTRVQLIGVGEKAVFDPRRAPQLRCVQGELIVSIGLAFTGAEVPRASLAGDLQAVAMEAVAATR</sequence>
<proteinExistence type="predicted"/>
<dbReference type="EMBL" id="JABVEC010000001">
    <property type="protein sequence ID" value="MBC6464412.1"/>
    <property type="molecule type" value="Genomic_DNA"/>
</dbReference>
<accession>A0ABR7LIT1</accession>
<reference evidence="1 2" key="1">
    <citation type="submission" date="2020-06" db="EMBL/GenBank/DDBJ databases">
        <title>Actinomadura xiongansis sp. nov., isolated from soil of Baiyangdian.</title>
        <authorList>
            <person name="Zhang X."/>
        </authorList>
    </citation>
    <scope>NUCLEOTIDE SEQUENCE [LARGE SCALE GENOMIC DNA]</scope>
    <source>
        <strain evidence="1 2">HBUM206468</strain>
    </source>
</reference>
<dbReference type="RefSeq" id="WP_187241331.1">
    <property type="nucleotide sequence ID" value="NZ_BAAAOK010000011.1"/>
</dbReference>
<comment type="caution">
    <text evidence="1">The sequence shown here is derived from an EMBL/GenBank/DDBJ whole genome shotgun (WGS) entry which is preliminary data.</text>
</comment>
<organism evidence="1 2">
    <name type="scientific">Actinomadura alba</name>
    <dbReference type="NCBI Taxonomy" id="406431"/>
    <lineage>
        <taxon>Bacteria</taxon>
        <taxon>Bacillati</taxon>
        <taxon>Actinomycetota</taxon>
        <taxon>Actinomycetes</taxon>
        <taxon>Streptosporangiales</taxon>
        <taxon>Thermomonosporaceae</taxon>
        <taxon>Actinomadura</taxon>
    </lineage>
</organism>
<evidence type="ECO:0000313" key="2">
    <source>
        <dbReference type="Proteomes" id="UP000805614"/>
    </source>
</evidence>
<name>A0ABR7LIT1_9ACTN</name>
<gene>
    <name evidence="1" type="ORF">HKK74_02720</name>
</gene>
<evidence type="ECO:0000313" key="1">
    <source>
        <dbReference type="EMBL" id="MBC6464412.1"/>
    </source>
</evidence>
<protein>
    <submittedName>
        <fullName evidence="1">Uncharacterized protein</fullName>
    </submittedName>
</protein>